<dbReference type="InterPro" id="IPR002347">
    <property type="entry name" value="SDR_fam"/>
</dbReference>
<dbReference type="PRINTS" id="PR00081">
    <property type="entry name" value="GDHRDH"/>
</dbReference>
<dbReference type="OrthoDB" id="191139at2759"/>
<dbReference type="STRING" id="6832.A0A553PNE2"/>
<evidence type="ECO:0000256" key="2">
    <source>
        <dbReference type="SAM" id="Phobius"/>
    </source>
</evidence>
<dbReference type="PANTHER" id="PTHR43157:SF73">
    <property type="entry name" value="WW DOMAIN-CONTAINING OXIDOREDUCTASE-LIKE PROTEIN"/>
    <property type="match status" value="1"/>
</dbReference>
<dbReference type="AlphaFoldDB" id="A0A553PNE2"/>
<dbReference type="EMBL" id="VCGU01000002">
    <property type="protein sequence ID" value="TRY79205.1"/>
    <property type="molecule type" value="Genomic_DNA"/>
</dbReference>
<sequence length="326" mass="36427">MGMEIITLVVTLIILIGLLVSLVFIIRCMVQGKTCPSRCRIDDKTVLITGADTSLGVDLVRDLCRRGARVIMAVTDTELGQDVAVEVRGETNGEVMVEYCDMGSLKSVRDFTTKILEQESRIHVLINLSSVMWCPLERTPEGFEKHWGFNHLSNFVMTQLLMPLLHRGAPDARIITVSSAWYKRGTIHWEDPNFNTRKYNAIDAYSQSKLANVLFTRELARKLDGTGVNTYCVNPGMTQTGLGTHIVPGLGCFWLTAALFCWLPWLKTSKNANQSIIFCATDPSVSEQSGFYYSECGVQLTNEAASKMDDAYRLWEMSERMAGLTS</sequence>
<gene>
    <name evidence="3" type="ORF">TCAL_01995</name>
</gene>
<name>A0A553PNE2_TIGCA</name>
<dbReference type="Proteomes" id="UP000318571">
    <property type="component" value="Chromosome 6"/>
</dbReference>
<dbReference type="Pfam" id="PF00106">
    <property type="entry name" value="adh_short"/>
    <property type="match status" value="1"/>
</dbReference>
<keyword evidence="2" id="KW-1133">Transmembrane helix</keyword>
<dbReference type="SUPFAM" id="SSF51735">
    <property type="entry name" value="NAD(P)-binding Rossmann-fold domains"/>
    <property type="match status" value="1"/>
</dbReference>
<evidence type="ECO:0000256" key="1">
    <source>
        <dbReference type="ARBA" id="ARBA00023002"/>
    </source>
</evidence>
<dbReference type="InterPro" id="IPR036291">
    <property type="entry name" value="NAD(P)-bd_dom_sf"/>
</dbReference>
<evidence type="ECO:0000313" key="4">
    <source>
        <dbReference type="Proteomes" id="UP000318571"/>
    </source>
</evidence>
<feature type="transmembrane region" description="Helical" evidence="2">
    <location>
        <begin position="246"/>
        <end position="265"/>
    </location>
</feature>
<accession>A0A553PNE2</accession>
<keyword evidence="2" id="KW-0812">Transmembrane</keyword>
<keyword evidence="2" id="KW-0472">Membrane</keyword>
<evidence type="ECO:0000313" key="3">
    <source>
        <dbReference type="EMBL" id="TRY79205.1"/>
    </source>
</evidence>
<dbReference type="Gene3D" id="3.40.50.720">
    <property type="entry name" value="NAD(P)-binding Rossmann-like Domain"/>
    <property type="match status" value="1"/>
</dbReference>
<feature type="transmembrane region" description="Helical" evidence="2">
    <location>
        <begin position="6"/>
        <end position="30"/>
    </location>
</feature>
<organism evidence="3 4">
    <name type="scientific">Tigriopus californicus</name>
    <name type="common">Marine copepod</name>
    <dbReference type="NCBI Taxonomy" id="6832"/>
    <lineage>
        <taxon>Eukaryota</taxon>
        <taxon>Metazoa</taxon>
        <taxon>Ecdysozoa</taxon>
        <taxon>Arthropoda</taxon>
        <taxon>Crustacea</taxon>
        <taxon>Multicrustacea</taxon>
        <taxon>Hexanauplia</taxon>
        <taxon>Copepoda</taxon>
        <taxon>Harpacticoida</taxon>
        <taxon>Harpacticidae</taxon>
        <taxon>Tigriopus</taxon>
    </lineage>
</organism>
<comment type="caution">
    <text evidence="3">The sequence shown here is derived from an EMBL/GenBank/DDBJ whole genome shotgun (WGS) entry which is preliminary data.</text>
</comment>
<keyword evidence="1" id="KW-0560">Oxidoreductase</keyword>
<reference evidence="3 4" key="1">
    <citation type="journal article" date="2018" name="Nat. Ecol. Evol.">
        <title>Genomic signatures of mitonuclear coevolution across populations of Tigriopus californicus.</title>
        <authorList>
            <person name="Barreto F.S."/>
            <person name="Watson E.T."/>
            <person name="Lima T.G."/>
            <person name="Willett C.S."/>
            <person name="Edmands S."/>
            <person name="Li W."/>
            <person name="Burton R.S."/>
        </authorList>
    </citation>
    <scope>NUCLEOTIDE SEQUENCE [LARGE SCALE GENOMIC DNA]</scope>
    <source>
        <strain evidence="3 4">San Diego</strain>
    </source>
</reference>
<dbReference type="OMA" id="YRLWEMS"/>
<proteinExistence type="predicted"/>
<evidence type="ECO:0008006" key="5">
    <source>
        <dbReference type="Google" id="ProtNLM"/>
    </source>
</evidence>
<dbReference type="GO" id="GO:0016491">
    <property type="term" value="F:oxidoreductase activity"/>
    <property type="evidence" value="ECO:0007669"/>
    <property type="project" value="UniProtKB-KW"/>
</dbReference>
<keyword evidence="4" id="KW-1185">Reference proteome</keyword>
<dbReference type="PANTHER" id="PTHR43157">
    <property type="entry name" value="PHOSPHATIDYLINOSITOL-GLYCAN BIOSYNTHESIS CLASS F PROTEIN-RELATED"/>
    <property type="match status" value="1"/>
</dbReference>
<protein>
    <recommendedName>
        <fullName evidence="5">Retinol dehydrogenase 14</fullName>
    </recommendedName>
</protein>